<sequence length="58" mass="6199">MQRWEGSSAKPGPRLRPSIAKALRVSLRDLNAILAVMPELAAPAPDTVVVRLPQPGSL</sequence>
<comment type="caution">
    <text evidence="1">The sequence shown here is derived from an EMBL/GenBank/DDBJ whole genome shotgun (WGS) entry which is preliminary data.</text>
</comment>
<accession>W7IRG4</accession>
<evidence type="ECO:0000313" key="2">
    <source>
        <dbReference type="Proteomes" id="UP000019277"/>
    </source>
</evidence>
<dbReference type="STRING" id="909613.UO65_5439"/>
<dbReference type="EMBL" id="AYXG01000210">
    <property type="protein sequence ID" value="EWC59282.1"/>
    <property type="molecule type" value="Genomic_DNA"/>
</dbReference>
<evidence type="ECO:0000313" key="1">
    <source>
        <dbReference type="EMBL" id="EWC59282.1"/>
    </source>
</evidence>
<organism evidence="1 2">
    <name type="scientific">Actinokineospora spheciospongiae</name>
    <dbReference type="NCBI Taxonomy" id="909613"/>
    <lineage>
        <taxon>Bacteria</taxon>
        <taxon>Bacillati</taxon>
        <taxon>Actinomycetota</taxon>
        <taxon>Actinomycetes</taxon>
        <taxon>Pseudonocardiales</taxon>
        <taxon>Pseudonocardiaceae</taxon>
        <taxon>Actinokineospora</taxon>
    </lineage>
</organism>
<dbReference type="AlphaFoldDB" id="W7IRG4"/>
<gene>
    <name evidence="1" type="ORF">UO65_5439</name>
</gene>
<protein>
    <submittedName>
        <fullName evidence="1">Uncharacterized protein</fullName>
    </submittedName>
</protein>
<dbReference type="Proteomes" id="UP000019277">
    <property type="component" value="Unassembled WGS sequence"/>
</dbReference>
<proteinExistence type="predicted"/>
<name>W7IRG4_9PSEU</name>
<keyword evidence="2" id="KW-1185">Reference proteome</keyword>
<reference evidence="1 2" key="1">
    <citation type="journal article" date="2014" name="Genome Announc.">
        <title>Draft Genome Sequence of the Antitrypanosomally Active Sponge-Associated Bacterium Actinokineospora sp. Strain EG49.</title>
        <authorList>
            <person name="Harjes J."/>
            <person name="Ryu T."/>
            <person name="Abdelmohsen U.R."/>
            <person name="Moitinho-Silva L."/>
            <person name="Horn H."/>
            <person name="Ravasi T."/>
            <person name="Hentschel U."/>
        </authorList>
    </citation>
    <scope>NUCLEOTIDE SEQUENCE [LARGE SCALE GENOMIC DNA]</scope>
    <source>
        <strain evidence="1 2">EG49</strain>
    </source>
</reference>